<evidence type="ECO:0000256" key="4">
    <source>
        <dbReference type="RuleBase" id="RU000383"/>
    </source>
</evidence>
<dbReference type="InterPro" id="IPR013763">
    <property type="entry name" value="Cyclin-like_dom"/>
</dbReference>
<sequence>MEKDEDTYDVSMVLEYADEIFEYMHKLESDMSPDPHYMDHQTDIQWEYRTILVEWLVQVHARFQLLSETLFLTVNYVDRFLSKKKIDLSSLQLMGATAIFIAAKFEEVNCPSAQEIIYMIDHAYTVEELLKAERFFVGVLEFNMAYPGPMSFLRRSSKADDYDTSTRTLAKYFLEMSIMDERFVGAPASWVSAASHCLSRKILGKGGWTAAHVYYSDYTYNQLVPAMEIFLEMCRSPKETHNVIFEKFAERKFRRSSLIVAEALKCADIVL</sequence>
<dbReference type="SMART" id="SM00385">
    <property type="entry name" value="CYCLIN"/>
    <property type="match status" value="2"/>
</dbReference>
<feature type="domain" description="Cyclin-like" evidence="5">
    <location>
        <begin position="151"/>
        <end position="232"/>
    </location>
</feature>
<feature type="domain" description="Cyclin C-terminal" evidence="6">
    <location>
        <begin position="147"/>
        <end position="262"/>
    </location>
</feature>
<dbReference type="Pfam" id="PF02984">
    <property type="entry name" value="Cyclin_C"/>
    <property type="match status" value="1"/>
</dbReference>
<dbReference type="PIRSF" id="PIRSF001771">
    <property type="entry name" value="Cyclin_A_B_D_E"/>
    <property type="match status" value="1"/>
</dbReference>
<dbReference type="Proteomes" id="UP000095023">
    <property type="component" value="Unassembled WGS sequence"/>
</dbReference>
<proteinExistence type="inferred from homology"/>
<keyword evidence="8" id="KW-1185">Reference proteome</keyword>
<organism evidence="7 8">
    <name type="scientific">Tortispora caseinolytica NRRL Y-17796</name>
    <dbReference type="NCBI Taxonomy" id="767744"/>
    <lineage>
        <taxon>Eukaryota</taxon>
        <taxon>Fungi</taxon>
        <taxon>Dikarya</taxon>
        <taxon>Ascomycota</taxon>
        <taxon>Saccharomycotina</taxon>
        <taxon>Trigonopsidomycetes</taxon>
        <taxon>Trigonopsidales</taxon>
        <taxon>Trigonopsidaceae</taxon>
        <taxon>Tortispora</taxon>
    </lineage>
</organism>
<feature type="domain" description="Cyclin-like" evidence="5">
    <location>
        <begin position="54"/>
        <end position="138"/>
    </location>
</feature>
<dbReference type="InterPro" id="IPR004367">
    <property type="entry name" value="Cyclin_C-dom"/>
</dbReference>
<dbReference type="Pfam" id="PF00134">
    <property type="entry name" value="Cyclin_N"/>
    <property type="match status" value="1"/>
</dbReference>
<dbReference type="InterPro" id="IPR039361">
    <property type="entry name" value="Cyclin"/>
</dbReference>
<evidence type="ECO:0000313" key="8">
    <source>
        <dbReference type="Proteomes" id="UP000095023"/>
    </source>
</evidence>
<dbReference type="GO" id="GO:0044772">
    <property type="term" value="P:mitotic cell cycle phase transition"/>
    <property type="evidence" value="ECO:0007669"/>
    <property type="project" value="InterPro"/>
</dbReference>
<dbReference type="EMBL" id="KV453844">
    <property type="protein sequence ID" value="ODV88474.1"/>
    <property type="molecule type" value="Genomic_DNA"/>
</dbReference>
<dbReference type="AlphaFoldDB" id="A0A1E4T9Q3"/>
<gene>
    <name evidence="7" type="ORF">CANCADRAFT_42057</name>
</gene>
<dbReference type="InterPro" id="IPR006671">
    <property type="entry name" value="Cyclin_N"/>
</dbReference>
<dbReference type="OrthoDB" id="5590282at2759"/>
<dbReference type="GO" id="GO:0051301">
    <property type="term" value="P:cell division"/>
    <property type="evidence" value="ECO:0007669"/>
    <property type="project" value="UniProtKB-KW"/>
</dbReference>
<dbReference type="GO" id="GO:0016538">
    <property type="term" value="F:cyclin-dependent protein serine/threonine kinase regulator activity"/>
    <property type="evidence" value="ECO:0007669"/>
    <property type="project" value="InterPro"/>
</dbReference>
<dbReference type="InterPro" id="IPR048258">
    <property type="entry name" value="Cyclins_cyclin-box"/>
</dbReference>
<protein>
    <submittedName>
        <fullName evidence="7">Uncharacterized protein</fullName>
    </submittedName>
</protein>
<evidence type="ECO:0000259" key="5">
    <source>
        <dbReference type="SMART" id="SM00385"/>
    </source>
</evidence>
<comment type="similarity">
    <text evidence="4">Belongs to the cyclin family.</text>
</comment>
<dbReference type="SUPFAM" id="SSF47954">
    <property type="entry name" value="Cyclin-like"/>
    <property type="match status" value="2"/>
</dbReference>
<dbReference type="SMART" id="SM01332">
    <property type="entry name" value="Cyclin_C"/>
    <property type="match status" value="1"/>
</dbReference>
<reference evidence="8" key="1">
    <citation type="submission" date="2016-02" db="EMBL/GenBank/DDBJ databases">
        <title>Comparative genomics of biotechnologically important yeasts.</title>
        <authorList>
            <consortium name="DOE Joint Genome Institute"/>
            <person name="Riley R."/>
            <person name="Haridas S."/>
            <person name="Wolfe K.H."/>
            <person name="Lopes M.R."/>
            <person name="Hittinger C.T."/>
            <person name="Goker M."/>
            <person name="Salamov A."/>
            <person name="Wisecaver J."/>
            <person name="Long T.M."/>
            <person name="Aerts A.L."/>
            <person name="Barry K."/>
            <person name="Choi C."/>
            <person name="Clum A."/>
            <person name="Coughlan A.Y."/>
            <person name="Deshpande S."/>
            <person name="Douglass A.P."/>
            <person name="Hanson S.J."/>
            <person name="Klenk H.-P."/>
            <person name="Labutti K."/>
            <person name="Lapidus A."/>
            <person name="Lindquist E."/>
            <person name="Lipzen A."/>
            <person name="Meier-Kolthoff J.P."/>
            <person name="Ohm R.A."/>
            <person name="Otillar R.P."/>
            <person name="Pangilinan J."/>
            <person name="Peng Y."/>
            <person name="Rokas A."/>
            <person name="Rosa C.A."/>
            <person name="Scheuner C."/>
            <person name="Sibirny A.A."/>
            <person name="Slot J.C."/>
            <person name="Stielow J.B."/>
            <person name="Sun H."/>
            <person name="Kurtzman C.P."/>
            <person name="Blackwell M."/>
            <person name="Jeffries T.W."/>
            <person name="Grigoriev I.V."/>
        </authorList>
    </citation>
    <scope>NUCLEOTIDE SEQUENCE [LARGE SCALE GENOMIC DNA]</scope>
    <source>
        <strain evidence="8">NRRL Y-17796</strain>
    </source>
</reference>
<dbReference type="Gene3D" id="1.10.472.10">
    <property type="entry name" value="Cyclin-like"/>
    <property type="match status" value="2"/>
</dbReference>
<dbReference type="InterPro" id="IPR046965">
    <property type="entry name" value="Cyclin_A/B-like"/>
</dbReference>
<keyword evidence="2 4" id="KW-0195">Cyclin</keyword>
<dbReference type="PANTHER" id="PTHR10177">
    <property type="entry name" value="CYCLINS"/>
    <property type="match status" value="1"/>
</dbReference>
<dbReference type="FunFam" id="1.10.472.10:FF:000001">
    <property type="entry name" value="G2/mitotic-specific cyclin"/>
    <property type="match status" value="1"/>
</dbReference>
<evidence type="ECO:0000259" key="6">
    <source>
        <dbReference type="SMART" id="SM01332"/>
    </source>
</evidence>
<name>A0A1E4T9Q3_9ASCO</name>
<dbReference type="CDD" id="cd20512">
    <property type="entry name" value="CYCLIN_CLBs_yeast_rpt2"/>
    <property type="match status" value="1"/>
</dbReference>
<evidence type="ECO:0000256" key="2">
    <source>
        <dbReference type="ARBA" id="ARBA00023127"/>
    </source>
</evidence>
<keyword evidence="1" id="KW-0132">Cell division</keyword>
<accession>A0A1E4T9Q3</accession>
<dbReference type="PROSITE" id="PS00292">
    <property type="entry name" value="CYCLINS"/>
    <property type="match status" value="1"/>
</dbReference>
<evidence type="ECO:0000256" key="3">
    <source>
        <dbReference type="ARBA" id="ARBA00023306"/>
    </source>
</evidence>
<evidence type="ECO:0000256" key="1">
    <source>
        <dbReference type="ARBA" id="ARBA00022618"/>
    </source>
</evidence>
<dbReference type="InterPro" id="IPR036915">
    <property type="entry name" value="Cyclin-like_sf"/>
</dbReference>
<keyword evidence="3" id="KW-0131">Cell cycle</keyword>
<evidence type="ECO:0000313" key="7">
    <source>
        <dbReference type="EMBL" id="ODV88474.1"/>
    </source>
</evidence>